<dbReference type="AlphaFoldDB" id="A0A3E2DHT7"/>
<protein>
    <submittedName>
        <fullName evidence="7">Uncharacterized protein</fullName>
    </submittedName>
</protein>
<dbReference type="PANTHER" id="PTHR37937:SF1">
    <property type="entry name" value="CONJUGATIVE TRANSFER: DNA TRANSPORT"/>
    <property type="match status" value="1"/>
</dbReference>
<accession>A0A3E2DHT7</accession>
<organism evidence="7 8">
    <name type="scientific">Cutibacterium avidum</name>
    <dbReference type="NCBI Taxonomy" id="33010"/>
    <lineage>
        <taxon>Bacteria</taxon>
        <taxon>Bacillati</taxon>
        <taxon>Actinomycetota</taxon>
        <taxon>Actinomycetes</taxon>
        <taxon>Propionibacteriales</taxon>
        <taxon>Propionibacteriaceae</taxon>
        <taxon>Cutibacterium</taxon>
    </lineage>
</organism>
<evidence type="ECO:0000256" key="3">
    <source>
        <dbReference type="ARBA" id="ARBA00022475"/>
    </source>
</evidence>
<evidence type="ECO:0000256" key="2">
    <source>
        <dbReference type="ARBA" id="ARBA00008806"/>
    </source>
</evidence>
<sequence>MVAGRGCLLESVWQDEGQIVARYGREQAAVVMSNHWGRVYMPGISDEKSLRALSELIGRDEMQAVSWSTDTWGRTTTSRSFHEVDVAPVADLKTMRADETIVVMGRHKPARLRQPGWWELDELRRLVPADVAAAFDADYGRRTRHDDHSPANPFL</sequence>
<dbReference type="Proteomes" id="UP000259211">
    <property type="component" value="Unassembled WGS sequence"/>
</dbReference>
<dbReference type="InterPro" id="IPR027417">
    <property type="entry name" value="P-loop_NTPase"/>
</dbReference>
<keyword evidence="4" id="KW-0812">Transmembrane</keyword>
<keyword evidence="3" id="KW-1003">Cell membrane</keyword>
<dbReference type="Pfam" id="PF02534">
    <property type="entry name" value="T4SS-DNA_transf"/>
    <property type="match status" value="1"/>
</dbReference>
<keyword evidence="5" id="KW-1133">Transmembrane helix</keyword>
<evidence type="ECO:0000256" key="6">
    <source>
        <dbReference type="ARBA" id="ARBA00023136"/>
    </source>
</evidence>
<dbReference type="InterPro" id="IPR003688">
    <property type="entry name" value="TraG/VirD4"/>
</dbReference>
<comment type="similarity">
    <text evidence="2">Belongs to the VirD4/TraG family.</text>
</comment>
<proteinExistence type="inferred from homology"/>
<dbReference type="Gene3D" id="3.40.50.300">
    <property type="entry name" value="P-loop containing nucleotide triphosphate hydrolases"/>
    <property type="match status" value="1"/>
</dbReference>
<evidence type="ECO:0000256" key="4">
    <source>
        <dbReference type="ARBA" id="ARBA00022692"/>
    </source>
</evidence>
<name>A0A3E2DHT7_9ACTN</name>
<reference evidence="7 8" key="1">
    <citation type="submission" date="2017-07" db="EMBL/GenBank/DDBJ databases">
        <authorList>
            <person name="Sun Z.S."/>
            <person name="Albrecht U."/>
            <person name="Echele G."/>
            <person name="Lee C.C."/>
        </authorList>
    </citation>
    <scope>NUCLEOTIDE SEQUENCE [LARGE SCALE GENOMIC DNA]</scope>
    <source>
        <strain evidence="7 8">P16-029</strain>
    </source>
</reference>
<dbReference type="EMBL" id="NOWI01000004">
    <property type="protein sequence ID" value="RFT44902.1"/>
    <property type="molecule type" value="Genomic_DNA"/>
</dbReference>
<dbReference type="SUPFAM" id="SSF52540">
    <property type="entry name" value="P-loop containing nucleoside triphosphate hydrolases"/>
    <property type="match status" value="1"/>
</dbReference>
<evidence type="ECO:0000256" key="1">
    <source>
        <dbReference type="ARBA" id="ARBA00004651"/>
    </source>
</evidence>
<gene>
    <name evidence="7" type="ORF">CHT91_05435</name>
</gene>
<comment type="caution">
    <text evidence="7">The sequence shown here is derived from an EMBL/GenBank/DDBJ whole genome shotgun (WGS) entry which is preliminary data.</text>
</comment>
<dbReference type="GO" id="GO:0005886">
    <property type="term" value="C:plasma membrane"/>
    <property type="evidence" value="ECO:0007669"/>
    <property type="project" value="UniProtKB-SubCell"/>
</dbReference>
<comment type="subcellular location">
    <subcellularLocation>
        <location evidence="1">Cell membrane</location>
        <topology evidence="1">Multi-pass membrane protein</topology>
    </subcellularLocation>
</comment>
<evidence type="ECO:0000313" key="8">
    <source>
        <dbReference type="Proteomes" id="UP000259211"/>
    </source>
</evidence>
<evidence type="ECO:0000313" key="7">
    <source>
        <dbReference type="EMBL" id="RFT44902.1"/>
    </source>
</evidence>
<evidence type="ECO:0000256" key="5">
    <source>
        <dbReference type="ARBA" id="ARBA00022989"/>
    </source>
</evidence>
<dbReference type="InterPro" id="IPR051539">
    <property type="entry name" value="T4SS-coupling_protein"/>
</dbReference>
<dbReference type="PANTHER" id="PTHR37937">
    <property type="entry name" value="CONJUGATIVE TRANSFER: DNA TRANSPORT"/>
    <property type="match status" value="1"/>
</dbReference>
<keyword evidence="6" id="KW-0472">Membrane</keyword>